<dbReference type="OrthoDB" id="5345415at2759"/>
<reference evidence="4" key="2">
    <citation type="submission" date="2013-04" db="EMBL/GenBank/DDBJ databases">
        <title>Genomic mechanisms accounting for the adaptation to parasitism in nematode-trapping fungi.</title>
        <authorList>
            <person name="Ahren D.G."/>
        </authorList>
    </citation>
    <scope>NUCLEOTIDE SEQUENCE [LARGE SCALE GENOMIC DNA]</scope>
    <source>
        <strain evidence="4">CBS 200.50</strain>
    </source>
</reference>
<feature type="coiled-coil region" evidence="1">
    <location>
        <begin position="113"/>
        <end position="147"/>
    </location>
</feature>
<evidence type="ECO:0000256" key="1">
    <source>
        <dbReference type="SAM" id="Coils"/>
    </source>
</evidence>
<name>S8C607_DACHA</name>
<feature type="compositionally biased region" description="Acidic residues" evidence="2">
    <location>
        <begin position="772"/>
        <end position="785"/>
    </location>
</feature>
<sequence>MGFWSTKKDGASEGSTSPTPGKKDKKNRDKSYGMAHLQEMTSREDPRYGYRIRSTMEPRSNGHFIDMRSMGYPSHHGEPDFIRSRLMGQFQETLNAKLNEGIRKACLHWDDEVLNLENNYHNVLEERNGLKTENKSLSNRVKALEKDVNDKVVLLKEFQAGHMKSSGSRRLAPSSSAISNDFEALERRVRDTVFGRVAKMSIHDPHIQVLLQHEPFLDALKGIMCNTEETKDAENLAASLLEVVDDPEKNGLLRYMMQGVIHDVLHKKIMGIAMPGLDDGELKVLQKVYEIIALSEGEQGMKMAQQWRAETYRRLAYWTENVDELAKHAEVSPAIGEVAMKLNTIVDGAEKEIFRILAPFCDKDTPEGEKFSLMIVDIVDKAFEFSILIGSQNSRYELHRNDDNVDDFKAVPEHLEKPSSDNAPLFYAVPALIKTSGEDGEAYEVSELLTQGKIYVLFGIGEMFDDLDEDEETEKTAATATEKPSIKMASPLNGEDVIEPVGGSPDLINKEEAVSEGQKSEPEKVDISEQAKATEPSTRPPVQGADTLPNESNPSMTERSEIIVHVQELIVMTTCKDKKESSEDPATLATTETNGATATTTSGSNGNAITQIQVSPSKPEAETTVTGQGTAPVAGLQAEASTTTSQGTPSPENPEPQLQCIPKTASELLEASLNSKLPPSPESKFQSLEAHLTESPASQRDNPVPPAVTREARVTSSPNPETETKQEQVKEEEASGPPVTEQVASASDPVQAATAKTQVTETSPTRSPTEEREQEDQGEEGEEESPALTPSSTPRIEITLPTEHELSLPALTSSSSSNSVVQSTPRTLPAGPVSLLSNSDSKTPVATTEAVGVETVVQ</sequence>
<dbReference type="OMA" id="NIHEDGP"/>
<feature type="compositionally biased region" description="Low complexity" evidence="2">
    <location>
        <begin position="586"/>
        <end position="608"/>
    </location>
</feature>
<organism evidence="3 4">
    <name type="scientific">Dactylellina haptotyla (strain CBS 200.50)</name>
    <name type="common">Nematode-trapping fungus</name>
    <name type="synonym">Monacrosporium haptotylum</name>
    <dbReference type="NCBI Taxonomy" id="1284197"/>
    <lineage>
        <taxon>Eukaryota</taxon>
        <taxon>Fungi</taxon>
        <taxon>Dikarya</taxon>
        <taxon>Ascomycota</taxon>
        <taxon>Pezizomycotina</taxon>
        <taxon>Orbiliomycetes</taxon>
        <taxon>Orbiliales</taxon>
        <taxon>Orbiliaceae</taxon>
        <taxon>Dactylellina</taxon>
    </lineage>
</organism>
<proteinExistence type="predicted"/>
<feature type="region of interest" description="Disordered" evidence="2">
    <location>
        <begin position="1"/>
        <end position="44"/>
    </location>
</feature>
<feature type="compositionally biased region" description="Low complexity" evidence="2">
    <location>
        <begin position="813"/>
        <end position="823"/>
    </location>
</feature>
<feature type="compositionally biased region" description="Basic and acidic residues" evidence="2">
    <location>
        <begin position="722"/>
        <end position="733"/>
    </location>
</feature>
<feature type="compositionally biased region" description="Polar residues" evidence="2">
    <location>
        <begin position="639"/>
        <end position="650"/>
    </location>
</feature>
<dbReference type="HOGENOM" id="CLU_333170_0_0_1"/>
<accession>S8C607</accession>
<evidence type="ECO:0000313" key="3">
    <source>
        <dbReference type="EMBL" id="EPS43142.1"/>
    </source>
</evidence>
<keyword evidence="4" id="KW-1185">Reference proteome</keyword>
<feature type="compositionally biased region" description="Basic and acidic residues" evidence="2">
    <location>
        <begin position="508"/>
        <end position="529"/>
    </location>
</feature>
<feature type="compositionally biased region" description="Low complexity" evidence="2">
    <location>
        <begin position="843"/>
        <end position="858"/>
    </location>
</feature>
<feature type="region of interest" description="Disordered" evidence="2">
    <location>
        <begin position="469"/>
        <end position="556"/>
    </location>
</feature>
<dbReference type="EMBL" id="AQGS01000089">
    <property type="protein sequence ID" value="EPS43142.1"/>
    <property type="molecule type" value="Genomic_DNA"/>
</dbReference>
<feature type="compositionally biased region" description="Basic and acidic residues" evidence="2">
    <location>
        <begin position="1"/>
        <end position="11"/>
    </location>
</feature>
<dbReference type="STRING" id="1284197.S8C607"/>
<evidence type="ECO:0000313" key="4">
    <source>
        <dbReference type="Proteomes" id="UP000015100"/>
    </source>
</evidence>
<keyword evidence="1" id="KW-0175">Coiled coil</keyword>
<protein>
    <submittedName>
        <fullName evidence="3">Uncharacterized protein</fullName>
    </submittedName>
</protein>
<feature type="region of interest" description="Disordered" evidence="2">
    <location>
        <begin position="575"/>
        <end position="858"/>
    </location>
</feature>
<dbReference type="Proteomes" id="UP000015100">
    <property type="component" value="Unassembled WGS sequence"/>
</dbReference>
<reference evidence="3 4" key="1">
    <citation type="journal article" date="2013" name="PLoS Genet.">
        <title>Genomic mechanisms accounting for the adaptation to parasitism in nematode-trapping fungi.</title>
        <authorList>
            <person name="Meerupati T."/>
            <person name="Andersson K.M."/>
            <person name="Friman E."/>
            <person name="Kumar D."/>
            <person name="Tunlid A."/>
            <person name="Ahren D."/>
        </authorList>
    </citation>
    <scope>NUCLEOTIDE SEQUENCE [LARGE SCALE GENOMIC DNA]</scope>
    <source>
        <strain evidence="3 4">CBS 200.50</strain>
    </source>
</reference>
<comment type="caution">
    <text evidence="3">The sequence shown here is derived from an EMBL/GenBank/DDBJ whole genome shotgun (WGS) entry which is preliminary data.</text>
</comment>
<gene>
    <name evidence="3" type="ORF">H072_2876</name>
</gene>
<evidence type="ECO:0000256" key="2">
    <source>
        <dbReference type="SAM" id="MobiDB-lite"/>
    </source>
</evidence>
<dbReference type="AlphaFoldDB" id="S8C607"/>